<dbReference type="Gene3D" id="3.40.50.300">
    <property type="entry name" value="P-loop containing nucleotide triphosphate hydrolases"/>
    <property type="match status" value="1"/>
</dbReference>
<dbReference type="PANTHER" id="PTHR12755:SF3">
    <property type="entry name" value="POLYNUCLEOTIDE 5'-HYDROXYL-KINASE NOL9"/>
    <property type="match status" value="1"/>
</dbReference>
<organism evidence="6 7">
    <name type="scientific">Candidatus Fervidibacter sacchari</name>
    <dbReference type="NCBI Taxonomy" id="1448929"/>
    <lineage>
        <taxon>Bacteria</taxon>
        <taxon>Candidatus Fervidibacterota</taxon>
        <taxon>Candidatus Fervidibacter</taxon>
    </lineage>
</organism>
<dbReference type="RefSeq" id="WP_259096937.1">
    <property type="nucleotide sequence ID" value="NZ_CP130454.1"/>
</dbReference>
<evidence type="ECO:0000259" key="5">
    <source>
        <dbReference type="Pfam" id="PF16575"/>
    </source>
</evidence>
<dbReference type="GO" id="GO:0016740">
    <property type="term" value="F:transferase activity"/>
    <property type="evidence" value="ECO:0007669"/>
    <property type="project" value="UniProtKB-KW"/>
</dbReference>
<proteinExistence type="predicted"/>
<evidence type="ECO:0000256" key="3">
    <source>
        <dbReference type="ARBA" id="ARBA00022777"/>
    </source>
</evidence>
<sequence length="359" mass="39571">MVITSEWQQAIDAILETTRRPLVVMVVGAVDTGKTTFCTCLARALFERGLKVAVVDADLGQSDIGLPTTIGMGFVSNPIERLREVECQASYFVGSISPVGFLLPTVTGTKLMTERAIALGAEAVVVDTDGLVHGGAGFALKQYTFELLRPTHVVLLQRADELAVFKKQWDGIVWTKVLAVPVPEAVSEKTREQRKRFREQRFREWLSQCGEFSLPISQLRFRNAMLGQGMIVPDSALERLSELMGTKVLYAERAGDNVLILVDSPPAVVDFSSVRQFFGGAPYIRWTTPERYEQVIVGLLDSNDELLTVGLTFRLDLREKVLSVLSPPIQVERVRTIVFGAIRLALDGTEIGTLSSGDL</sequence>
<keyword evidence="3" id="KW-0418">Kinase</keyword>
<keyword evidence="2" id="KW-0547">Nucleotide-binding</keyword>
<evidence type="ECO:0000256" key="1">
    <source>
        <dbReference type="ARBA" id="ARBA00022679"/>
    </source>
</evidence>
<keyword evidence="1 6" id="KW-0808">Transferase</keyword>
<dbReference type="Pfam" id="PF16575">
    <property type="entry name" value="CLP1_P"/>
    <property type="match status" value="1"/>
</dbReference>
<comment type="caution">
    <text evidence="6">The sequence shown here is derived from an EMBL/GenBank/DDBJ whole genome shotgun (WGS) entry which is preliminary data.</text>
</comment>
<dbReference type="Proteomes" id="UP001204798">
    <property type="component" value="Unassembled WGS sequence"/>
</dbReference>
<evidence type="ECO:0000313" key="6">
    <source>
        <dbReference type="EMBL" id="MCS3919952.1"/>
    </source>
</evidence>
<gene>
    <name evidence="6" type="ORF">M2350_002369</name>
</gene>
<name>A0ABT2EPU2_9BACT</name>
<feature type="domain" description="Clp1 P-loop" evidence="5">
    <location>
        <begin position="28"/>
        <end position="206"/>
    </location>
</feature>
<evidence type="ECO:0000313" key="7">
    <source>
        <dbReference type="Proteomes" id="UP001204798"/>
    </source>
</evidence>
<reference evidence="6 7" key="1">
    <citation type="submission" date="2022-08" db="EMBL/GenBank/DDBJ databases">
        <title>Bacterial and archaeal communities from various locations to study Microbial Dark Matter (Phase II).</title>
        <authorList>
            <person name="Stepanauskas R."/>
        </authorList>
    </citation>
    <scope>NUCLEOTIDE SEQUENCE [LARGE SCALE GENOMIC DNA]</scope>
    <source>
        <strain evidence="6 7">PD1</strain>
    </source>
</reference>
<protein>
    <submittedName>
        <fullName evidence="6">Polynucleotide 5'-hydroxyl-kinase GRC3/NOL9</fullName>
        <ecNumber evidence="6">2.7.1.-</ecNumber>
    </submittedName>
</protein>
<evidence type="ECO:0000256" key="2">
    <source>
        <dbReference type="ARBA" id="ARBA00022741"/>
    </source>
</evidence>
<keyword evidence="7" id="KW-1185">Reference proteome</keyword>
<evidence type="ECO:0000256" key="4">
    <source>
        <dbReference type="ARBA" id="ARBA00022840"/>
    </source>
</evidence>
<keyword evidence="4" id="KW-0067">ATP-binding</keyword>
<dbReference type="EMBL" id="JANUCP010000004">
    <property type="protein sequence ID" value="MCS3919952.1"/>
    <property type="molecule type" value="Genomic_DNA"/>
</dbReference>
<dbReference type="SUPFAM" id="SSF52540">
    <property type="entry name" value="P-loop containing nucleoside triphosphate hydrolases"/>
    <property type="match status" value="1"/>
</dbReference>
<dbReference type="InterPro" id="IPR027417">
    <property type="entry name" value="P-loop_NTPase"/>
</dbReference>
<accession>A0ABT2EPU2</accession>
<dbReference type="PANTHER" id="PTHR12755">
    <property type="entry name" value="CLEAVAGE/POLYADENYLATION FACTOR IA SUBUNIT CLP1P"/>
    <property type="match status" value="1"/>
</dbReference>
<dbReference type="InterPro" id="IPR045116">
    <property type="entry name" value="Clp1/Grc3"/>
</dbReference>
<dbReference type="EC" id="2.7.1.-" evidence="6"/>
<dbReference type="InterPro" id="IPR032319">
    <property type="entry name" value="CLP1_P"/>
</dbReference>